<dbReference type="InterPro" id="IPR006016">
    <property type="entry name" value="UspA"/>
</dbReference>
<dbReference type="EMBL" id="LNQN01000007">
    <property type="protein sequence ID" value="KSU80271.1"/>
    <property type="molecule type" value="Genomic_DNA"/>
</dbReference>
<accession>A0A0V8IZY2</accession>
<feature type="domain" description="UspA" evidence="3">
    <location>
        <begin position="3"/>
        <end position="153"/>
    </location>
</feature>
<dbReference type="Gene3D" id="3.40.50.620">
    <property type="entry name" value="HUPs"/>
    <property type="match status" value="1"/>
</dbReference>
<dbReference type="CDD" id="cd00293">
    <property type="entry name" value="USP-like"/>
    <property type="match status" value="1"/>
</dbReference>
<reference evidence="4 5" key="1">
    <citation type="journal article" date="2014" name="Antonie Van Leeuwenhoek">
        <title>Fictibacillus enclensis sp. nov., isolated from marine sediment.</title>
        <authorList>
            <person name="Dastager S.G."/>
            <person name="Mawlankar R."/>
            <person name="Srinivasan K."/>
            <person name="Tang S.K."/>
            <person name="Lee J.C."/>
            <person name="Ramana V.V."/>
            <person name="Shouche Y.S."/>
        </authorList>
    </citation>
    <scope>NUCLEOTIDE SEQUENCE [LARGE SCALE GENOMIC DNA]</scope>
    <source>
        <strain evidence="4 5">NIO-1003</strain>
    </source>
</reference>
<comment type="caution">
    <text evidence="4">The sequence shown here is derived from an EMBL/GenBank/DDBJ whole genome shotgun (WGS) entry which is preliminary data.</text>
</comment>
<dbReference type="GO" id="GO:0005737">
    <property type="term" value="C:cytoplasm"/>
    <property type="evidence" value="ECO:0007669"/>
    <property type="project" value="UniProtKB-SubCell"/>
</dbReference>
<dbReference type="SUPFAM" id="SSF52402">
    <property type="entry name" value="Adenine nucleotide alpha hydrolases-like"/>
    <property type="match status" value="1"/>
</dbReference>
<keyword evidence="5" id="KW-1185">Reference proteome</keyword>
<dbReference type="AlphaFoldDB" id="A0A0V8IZY2"/>
<dbReference type="PANTHER" id="PTHR46268">
    <property type="entry name" value="STRESS RESPONSE PROTEIN NHAX"/>
    <property type="match status" value="1"/>
</dbReference>
<dbReference type="PANTHER" id="PTHR46268:SF6">
    <property type="entry name" value="UNIVERSAL STRESS PROTEIN UP12"/>
    <property type="match status" value="1"/>
</dbReference>
<dbReference type="InterPro" id="IPR006015">
    <property type="entry name" value="Universal_stress_UspA"/>
</dbReference>
<evidence type="ECO:0000256" key="1">
    <source>
        <dbReference type="ARBA" id="ARBA00008791"/>
    </source>
</evidence>
<dbReference type="PIRSF" id="PIRSF006276">
    <property type="entry name" value="UspA"/>
    <property type="match status" value="1"/>
</dbReference>
<dbReference type="PRINTS" id="PR01438">
    <property type="entry name" value="UNVRSLSTRESS"/>
</dbReference>
<evidence type="ECO:0000313" key="4">
    <source>
        <dbReference type="EMBL" id="KSU80271.1"/>
    </source>
</evidence>
<evidence type="ECO:0000313" key="5">
    <source>
        <dbReference type="Proteomes" id="UP000054099"/>
    </source>
</evidence>
<dbReference type="RefSeq" id="WP_061975132.1">
    <property type="nucleotide sequence ID" value="NZ_CP126109.1"/>
</dbReference>
<keyword evidence="2" id="KW-0963">Cytoplasm</keyword>
<comment type="subcellular location">
    <subcellularLocation>
        <location evidence="2">Cytoplasm</location>
    </subcellularLocation>
</comment>
<comment type="similarity">
    <text evidence="1 2">Belongs to the universal stress protein A family.</text>
</comment>
<evidence type="ECO:0000256" key="2">
    <source>
        <dbReference type="PIRNR" id="PIRNR006276"/>
    </source>
</evidence>
<organism evidence="4 5">
    <name type="scientific">Fictibacillus enclensis</name>
    <dbReference type="NCBI Taxonomy" id="1017270"/>
    <lineage>
        <taxon>Bacteria</taxon>
        <taxon>Bacillati</taxon>
        <taxon>Bacillota</taxon>
        <taxon>Bacilli</taxon>
        <taxon>Bacillales</taxon>
        <taxon>Fictibacillaceae</taxon>
        <taxon>Fictibacillus</taxon>
    </lineage>
</organism>
<proteinExistence type="inferred from homology"/>
<protein>
    <recommendedName>
        <fullName evidence="2">Universal stress protein</fullName>
    </recommendedName>
</protein>
<evidence type="ECO:0000259" key="3">
    <source>
        <dbReference type="Pfam" id="PF00582"/>
    </source>
</evidence>
<dbReference type="Pfam" id="PF00582">
    <property type="entry name" value="Usp"/>
    <property type="match status" value="1"/>
</dbReference>
<sequence length="153" mass="16437">MKYEKVMIALDGSEGSHQALQYGAELAKSTGSELTLAHVLAEPAYPLYGEGFTMAAYKGSVEQEVRDAAASEKGQGETLLEEARNTALHYTDHVKTEILEGDAAKSICDYAKVHDMDLIVMGSRGLSGLKRMVLGSVSQQVLSEAECPVLVTK</sequence>
<gene>
    <name evidence="4" type="ORF">AS030_20245</name>
</gene>
<name>A0A0V8IZY2_9BACL</name>
<dbReference type="Proteomes" id="UP000054099">
    <property type="component" value="Unassembled WGS sequence"/>
</dbReference>
<dbReference type="OrthoDB" id="2426295at2"/>
<dbReference type="InterPro" id="IPR014729">
    <property type="entry name" value="Rossmann-like_a/b/a_fold"/>
</dbReference>